<dbReference type="EMBL" id="LANO01000001">
    <property type="protein sequence ID" value="KJV54192.1"/>
    <property type="molecule type" value="Genomic_DNA"/>
</dbReference>
<keyword evidence="4" id="KW-0963">Cytoplasm</keyword>
<dbReference type="AlphaFoldDB" id="A0A0F3MFE1"/>
<evidence type="ECO:0000256" key="8">
    <source>
        <dbReference type="ARBA" id="ARBA00022932"/>
    </source>
</evidence>
<dbReference type="PANTHER" id="PTHR30478:SF0">
    <property type="entry name" value="BETA SLIDING CLAMP"/>
    <property type="match status" value="1"/>
</dbReference>
<feature type="domain" description="DNA polymerase III beta sliding clamp C-terminal" evidence="14">
    <location>
        <begin position="350"/>
        <end position="420"/>
    </location>
</feature>
<dbReference type="Pfam" id="PF00712">
    <property type="entry name" value="DNA_pol3_beta"/>
    <property type="match status" value="1"/>
</dbReference>
<evidence type="ECO:0000256" key="3">
    <source>
        <dbReference type="ARBA" id="ARBA00021035"/>
    </source>
</evidence>
<dbReference type="EMBL" id="LS398551">
    <property type="protein sequence ID" value="SPR02146.1"/>
    <property type="molecule type" value="Genomic_DNA"/>
</dbReference>
<dbReference type="InterPro" id="IPR001001">
    <property type="entry name" value="DNA_polIII_beta"/>
</dbReference>
<dbReference type="GO" id="GO:0009360">
    <property type="term" value="C:DNA polymerase III complex"/>
    <property type="evidence" value="ECO:0007669"/>
    <property type="project" value="InterPro"/>
</dbReference>
<evidence type="ECO:0000256" key="4">
    <source>
        <dbReference type="ARBA" id="ARBA00022490"/>
    </source>
</evidence>
<comment type="similarity">
    <text evidence="2">Belongs to the beta sliding clamp family.</text>
</comment>
<evidence type="ECO:0000256" key="6">
    <source>
        <dbReference type="ARBA" id="ARBA00022695"/>
    </source>
</evidence>
<name>A0A0F3MFE1_ORITS</name>
<dbReference type="GO" id="GO:0008408">
    <property type="term" value="F:3'-5' exonuclease activity"/>
    <property type="evidence" value="ECO:0007669"/>
    <property type="project" value="InterPro"/>
</dbReference>
<dbReference type="Pfam" id="PF02767">
    <property type="entry name" value="DNA_pol3_beta_2"/>
    <property type="match status" value="1"/>
</dbReference>
<dbReference type="InterPro" id="IPR022637">
    <property type="entry name" value="DNA_polIII_beta_cen"/>
</dbReference>
<dbReference type="PATRIC" id="fig|1359184.3.peg.67"/>
<evidence type="ECO:0000256" key="10">
    <source>
        <dbReference type="ARBA" id="ARBA00030988"/>
    </source>
</evidence>
<evidence type="ECO:0000259" key="12">
    <source>
        <dbReference type="Pfam" id="PF00712"/>
    </source>
</evidence>
<dbReference type="Gene3D" id="3.10.150.10">
    <property type="entry name" value="DNA Polymerase III, subunit A, domain 2"/>
    <property type="match status" value="1"/>
</dbReference>
<dbReference type="InterPro" id="IPR022634">
    <property type="entry name" value="DNA_polIII_beta_N"/>
</dbReference>
<dbReference type="CDD" id="cd00140">
    <property type="entry name" value="beta_clamp"/>
    <property type="match status" value="1"/>
</dbReference>
<organism evidence="15 17">
    <name type="scientific">Orientia tsutsugamushi str. Gilliam</name>
    <dbReference type="NCBI Taxonomy" id="1359184"/>
    <lineage>
        <taxon>Bacteria</taxon>
        <taxon>Pseudomonadati</taxon>
        <taxon>Pseudomonadota</taxon>
        <taxon>Alphaproteobacteria</taxon>
        <taxon>Rickettsiales</taxon>
        <taxon>Rickettsiaceae</taxon>
        <taxon>Rickettsieae</taxon>
        <taxon>Orientia</taxon>
    </lineage>
</organism>
<sequence>MNTKYPKVDHNDLVISDFNIKLDTKNFSRALNFCMPILEKKNVDQILSNVKLTHINDTVEKRLEISATDGDIFIYQKLRIKISKKDTNITLPLQALNEIVKKIPHDEFTIYCNQDNKMVQIKGGEYLEFNLATLPINLFPVIEELTDADFVIHITAMQLAQMIEYTKFAISTEETRYNLNGIYLHSKDYKSLIAVATDGHRLASAKCNIDTFKTNISNNDGFGVILPRKTITELYKIFKEPSINQYNVIIKVKSNKIQFDCQNITIISKLIDGNFPEYELFIPANNTKKIILNSNDLSESIERVSTIAVEKSKIVILDLDHHAITISAHGNAQCKAKELLLRHQHNNKNDQHQSSKQEVEKYEYIGDDQLTIAFNAKYLLDVLSVCNNIKIPIEFKDSISPALIQLEEKNTSATFIIMPVSVPTQEFVSAPT</sequence>
<keyword evidence="6 15" id="KW-0548">Nucleotidyltransferase</keyword>
<comment type="subcellular location">
    <subcellularLocation>
        <location evidence="1">Cytoplasm</location>
    </subcellularLocation>
</comment>
<evidence type="ECO:0000313" key="17">
    <source>
        <dbReference type="Proteomes" id="UP000033769"/>
    </source>
</evidence>
<reference evidence="18" key="2">
    <citation type="submission" date="2018-03" db="EMBL/GenBank/DDBJ databases">
        <authorList>
            <person name="Batty M. E."/>
            <person name="Batty M E."/>
        </authorList>
    </citation>
    <scope>NUCLEOTIDE SEQUENCE [LARGE SCALE GENOMIC DNA]</scope>
    <source>
        <strain evidence="18">Gilliam</strain>
    </source>
</reference>
<dbReference type="SUPFAM" id="SSF55979">
    <property type="entry name" value="DNA clamp"/>
    <property type="match status" value="3"/>
</dbReference>
<dbReference type="Gene3D" id="3.70.10.10">
    <property type="match status" value="1"/>
</dbReference>
<evidence type="ECO:0000256" key="1">
    <source>
        <dbReference type="ARBA" id="ARBA00004496"/>
    </source>
</evidence>
<evidence type="ECO:0000256" key="9">
    <source>
        <dbReference type="ARBA" id="ARBA00023125"/>
    </source>
</evidence>
<evidence type="ECO:0000259" key="14">
    <source>
        <dbReference type="Pfam" id="PF02768"/>
    </source>
</evidence>
<protein>
    <recommendedName>
        <fullName evidence="3">Beta sliding clamp</fullName>
    </recommendedName>
    <alternativeName>
        <fullName evidence="11">Beta-clamp processivity factor</fullName>
    </alternativeName>
    <alternativeName>
        <fullName evidence="10">DNA polymerase III beta sliding clamp subunit</fullName>
    </alternativeName>
</protein>
<keyword evidence="5 15" id="KW-0808">Transferase</keyword>
<dbReference type="Proteomes" id="UP000033769">
    <property type="component" value="Unassembled WGS sequence"/>
</dbReference>
<evidence type="ECO:0000256" key="2">
    <source>
        <dbReference type="ARBA" id="ARBA00010752"/>
    </source>
</evidence>
<evidence type="ECO:0000313" key="15">
    <source>
        <dbReference type="EMBL" id="KJV54192.1"/>
    </source>
</evidence>
<dbReference type="Pfam" id="PF02768">
    <property type="entry name" value="DNA_pol3_beta_3"/>
    <property type="match status" value="2"/>
</dbReference>
<evidence type="ECO:0000256" key="5">
    <source>
        <dbReference type="ARBA" id="ARBA00022679"/>
    </source>
</evidence>
<reference evidence="15 17" key="1">
    <citation type="submission" date="2015-02" db="EMBL/GenBank/DDBJ databases">
        <title>Genome Sequencing of Rickettsiales.</title>
        <authorList>
            <person name="Daugherty S.C."/>
            <person name="Su Q."/>
            <person name="Abolude K."/>
            <person name="Beier-Sexton M."/>
            <person name="Carlyon J.A."/>
            <person name="Carter R."/>
            <person name="Day N.P."/>
            <person name="Dumler S.J."/>
            <person name="Dyachenko V."/>
            <person name="Godinez A."/>
            <person name="Kurtti T.J."/>
            <person name="Lichay M."/>
            <person name="Mullins K.E."/>
            <person name="Ott S."/>
            <person name="Pappas-Brown V."/>
            <person name="Paris D.H."/>
            <person name="Patel P."/>
            <person name="Richards A.L."/>
            <person name="Sadzewicz L."/>
            <person name="Sears K."/>
            <person name="Seidman D."/>
            <person name="Sengamalay N."/>
            <person name="Stenos J."/>
            <person name="Tallon L.J."/>
            <person name="Vincent G."/>
            <person name="Fraser C.M."/>
            <person name="Munderloh U."/>
            <person name="Dunning-Hotopp J.C."/>
        </authorList>
    </citation>
    <scope>NUCLEOTIDE SEQUENCE [LARGE SCALE GENOMIC DNA]</scope>
    <source>
        <strain evidence="15 17">Gilliam</strain>
    </source>
</reference>
<proteinExistence type="inferred from homology"/>
<dbReference type="NCBIfam" id="TIGR00663">
    <property type="entry name" value="dnan"/>
    <property type="match status" value="1"/>
</dbReference>
<dbReference type="GO" id="GO:0005737">
    <property type="term" value="C:cytoplasm"/>
    <property type="evidence" value="ECO:0007669"/>
    <property type="project" value="UniProtKB-SubCell"/>
</dbReference>
<dbReference type="GO" id="GO:0003677">
    <property type="term" value="F:DNA binding"/>
    <property type="evidence" value="ECO:0007669"/>
    <property type="project" value="UniProtKB-KW"/>
</dbReference>
<dbReference type="InterPro" id="IPR046938">
    <property type="entry name" value="DNA_clamp_sf"/>
</dbReference>
<reference evidence="16" key="3">
    <citation type="submission" date="2018-03" db="EMBL/GenBank/DDBJ databases">
        <authorList>
            <person name="Keele B.F."/>
        </authorList>
    </citation>
    <scope>NUCLEOTIDE SEQUENCE [LARGE SCALE GENOMIC DNA]</scope>
    <source>
        <strain evidence="16">Gilliam</strain>
    </source>
</reference>
<keyword evidence="7" id="KW-0235">DNA replication</keyword>
<dbReference type="InterPro" id="IPR022635">
    <property type="entry name" value="DNA_polIII_beta_C"/>
</dbReference>
<evidence type="ECO:0000259" key="13">
    <source>
        <dbReference type="Pfam" id="PF02767"/>
    </source>
</evidence>
<accession>A0A0F3MFE1</accession>
<gene>
    <name evidence="15" type="primary">dnaN</name>
    <name evidence="16" type="ORF">GILLIAM_00002</name>
    <name evidence="15" type="ORF">OTSGILL_0060</name>
</gene>
<feature type="domain" description="DNA polymerase III beta sliding clamp central" evidence="13">
    <location>
        <begin position="155"/>
        <end position="277"/>
    </location>
</feature>
<keyword evidence="18" id="KW-1185">Reference proteome</keyword>
<keyword evidence="9" id="KW-0238">DNA-binding</keyword>
<dbReference type="PANTHER" id="PTHR30478">
    <property type="entry name" value="DNA POLYMERASE III SUBUNIT BETA"/>
    <property type="match status" value="1"/>
</dbReference>
<evidence type="ECO:0000313" key="18">
    <source>
        <dbReference type="Proteomes" id="UP000244959"/>
    </source>
</evidence>
<dbReference type="SMART" id="SM00480">
    <property type="entry name" value="POL3Bc"/>
    <property type="match status" value="1"/>
</dbReference>
<evidence type="ECO:0000313" key="16">
    <source>
        <dbReference type="EMBL" id="SPR02146.1"/>
    </source>
</evidence>
<dbReference type="GO" id="GO:0003887">
    <property type="term" value="F:DNA-directed DNA polymerase activity"/>
    <property type="evidence" value="ECO:0007669"/>
    <property type="project" value="UniProtKB-KW"/>
</dbReference>
<evidence type="ECO:0000256" key="7">
    <source>
        <dbReference type="ARBA" id="ARBA00022705"/>
    </source>
</evidence>
<feature type="domain" description="DNA polymerase III beta sliding clamp C-terminal" evidence="14">
    <location>
        <begin position="282"/>
        <end position="341"/>
    </location>
</feature>
<dbReference type="Proteomes" id="UP000244959">
    <property type="component" value="Chromosome I"/>
</dbReference>
<dbReference type="GO" id="GO:0006271">
    <property type="term" value="P:DNA strand elongation involved in DNA replication"/>
    <property type="evidence" value="ECO:0007669"/>
    <property type="project" value="TreeGrafter"/>
</dbReference>
<feature type="domain" description="DNA polymerase III beta sliding clamp N-terminal" evidence="12">
    <location>
        <begin position="20"/>
        <end position="142"/>
    </location>
</feature>
<keyword evidence="8" id="KW-0239">DNA-directed DNA polymerase</keyword>
<evidence type="ECO:0000256" key="11">
    <source>
        <dbReference type="ARBA" id="ARBA00033276"/>
    </source>
</evidence>